<evidence type="ECO:0000256" key="4">
    <source>
        <dbReference type="ARBA" id="ARBA00023315"/>
    </source>
</evidence>
<dbReference type="RefSeq" id="WP_072559698.1">
    <property type="nucleotide sequence ID" value="NZ_CP018154.1"/>
</dbReference>
<dbReference type="NCBIfam" id="TIGR01575">
    <property type="entry name" value="rimI"/>
    <property type="match status" value="1"/>
</dbReference>
<dbReference type="PROSITE" id="PS51186">
    <property type="entry name" value="GNAT"/>
    <property type="match status" value="1"/>
</dbReference>
<dbReference type="InterPro" id="IPR006464">
    <property type="entry name" value="AcTrfase_RimI/Ard1"/>
</dbReference>
<feature type="domain" description="N-acetyltransferase" evidence="5">
    <location>
        <begin position="7"/>
        <end position="148"/>
    </location>
</feature>
<keyword evidence="2" id="KW-0963">Cytoplasm</keyword>
<sequence length="158" mass="18389">MMQRSNNEIIDANIDDIHDIMHIMNSAFDPQFGEAWTFSQCMSMMAMPRNMMMISYQQGQAAAFAILRVIMDEAELMMLGVHRDFQRKSLGSQLMQAIEDRLNNQNISTIFVEVRENNPALIFYENHGFSEFGRRKNYYKGIMGKQFDAITMAKSLFY</sequence>
<evidence type="ECO:0000256" key="2">
    <source>
        <dbReference type="ARBA" id="ARBA00022490"/>
    </source>
</evidence>
<dbReference type="KEGG" id="sphl:LPB140_09875"/>
<evidence type="ECO:0000313" key="6">
    <source>
        <dbReference type="EMBL" id="APG63046.1"/>
    </source>
</evidence>
<dbReference type="Proteomes" id="UP000242561">
    <property type="component" value="Chromosome"/>
</dbReference>
<evidence type="ECO:0000256" key="1">
    <source>
        <dbReference type="ARBA" id="ARBA00005395"/>
    </source>
</evidence>
<dbReference type="AlphaFoldDB" id="A0A1L3JD38"/>
<reference evidence="6 7" key="1">
    <citation type="submission" date="2016-11" db="EMBL/GenBank/DDBJ databases">
        <title>Sphingorhabdus sp. LPB0140, isolated from marine environment.</title>
        <authorList>
            <person name="Kim E."/>
            <person name="Yi H."/>
        </authorList>
    </citation>
    <scope>NUCLEOTIDE SEQUENCE [LARGE SCALE GENOMIC DNA]</scope>
    <source>
        <strain evidence="6 7">LPB0140</strain>
    </source>
</reference>
<dbReference type="CDD" id="cd04301">
    <property type="entry name" value="NAT_SF"/>
    <property type="match status" value="1"/>
</dbReference>
<dbReference type="InterPro" id="IPR000182">
    <property type="entry name" value="GNAT_dom"/>
</dbReference>
<dbReference type="STRING" id="1913578.LPB140_09875"/>
<protein>
    <submittedName>
        <fullName evidence="6">Ribosomal-protein-alanine N-acetyltransferase</fullName>
    </submittedName>
</protein>
<accession>A0A1L3JD38</accession>
<proteinExistence type="inferred from homology"/>
<keyword evidence="3 6" id="KW-0808">Transferase</keyword>
<evidence type="ECO:0000259" key="5">
    <source>
        <dbReference type="PROSITE" id="PS51186"/>
    </source>
</evidence>
<organism evidence="6 7">
    <name type="scientific">Sphingorhabdus lutea</name>
    <dbReference type="NCBI Taxonomy" id="1913578"/>
    <lineage>
        <taxon>Bacteria</taxon>
        <taxon>Pseudomonadati</taxon>
        <taxon>Pseudomonadota</taxon>
        <taxon>Alphaproteobacteria</taxon>
        <taxon>Sphingomonadales</taxon>
        <taxon>Sphingomonadaceae</taxon>
        <taxon>Sphingorhabdus</taxon>
    </lineage>
</organism>
<keyword evidence="7" id="KW-1185">Reference proteome</keyword>
<gene>
    <name evidence="6" type="ORF">LPB140_09875</name>
</gene>
<name>A0A1L3JD38_9SPHN</name>
<evidence type="ECO:0000313" key="7">
    <source>
        <dbReference type="Proteomes" id="UP000242561"/>
    </source>
</evidence>
<dbReference type="PANTHER" id="PTHR43420">
    <property type="entry name" value="ACETYLTRANSFERASE"/>
    <property type="match status" value="1"/>
</dbReference>
<dbReference type="Pfam" id="PF00583">
    <property type="entry name" value="Acetyltransf_1"/>
    <property type="match status" value="1"/>
</dbReference>
<dbReference type="PANTHER" id="PTHR43420:SF12">
    <property type="entry name" value="N-ACETYLTRANSFERASE DOMAIN-CONTAINING PROTEIN"/>
    <property type="match status" value="1"/>
</dbReference>
<dbReference type="InterPro" id="IPR050680">
    <property type="entry name" value="YpeA/RimI_acetyltransf"/>
</dbReference>
<evidence type="ECO:0000256" key="3">
    <source>
        <dbReference type="ARBA" id="ARBA00022679"/>
    </source>
</evidence>
<comment type="similarity">
    <text evidence="1">Belongs to the acetyltransferase family. RimI subfamily.</text>
</comment>
<keyword evidence="4" id="KW-0012">Acyltransferase</keyword>
<dbReference type="EMBL" id="CP018154">
    <property type="protein sequence ID" value="APG63046.1"/>
    <property type="molecule type" value="Genomic_DNA"/>
</dbReference>
<dbReference type="OrthoDB" id="9804026at2"/>
<dbReference type="GO" id="GO:0008080">
    <property type="term" value="F:N-acetyltransferase activity"/>
    <property type="evidence" value="ECO:0007669"/>
    <property type="project" value="InterPro"/>
</dbReference>
<dbReference type="SUPFAM" id="SSF55729">
    <property type="entry name" value="Acyl-CoA N-acyltransferases (Nat)"/>
    <property type="match status" value="1"/>
</dbReference>
<dbReference type="Gene3D" id="3.40.630.30">
    <property type="match status" value="1"/>
</dbReference>
<dbReference type="InterPro" id="IPR016181">
    <property type="entry name" value="Acyl_CoA_acyltransferase"/>
</dbReference>